<reference evidence="10 11" key="1">
    <citation type="submission" date="2018-06" db="EMBL/GenBank/DDBJ databases">
        <authorList>
            <consortium name="Pathogen Informatics"/>
            <person name="Doyle S."/>
        </authorList>
    </citation>
    <scope>NUCLEOTIDE SEQUENCE [LARGE SCALE GENOMIC DNA]</scope>
    <source>
        <strain evidence="10 11">NCTC10738</strain>
    </source>
</reference>
<dbReference type="PROSITE" id="PS51669">
    <property type="entry name" value="4FE4S_MOW_BIS_MGD"/>
    <property type="match status" value="1"/>
</dbReference>
<dbReference type="Pfam" id="PF01568">
    <property type="entry name" value="Molydop_binding"/>
    <property type="match status" value="1"/>
</dbReference>
<evidence type="ECO:0000256" key="2">
    <source>
        <dbReference type="ARBA" id="ARBA00022485"/>
    </source>
</evidence>
<dbReference type="Gene3D" id="3.30.200.210">
    <property type="match status" value="1"/>
</dbReference>
<dbReference type="GO" id="GO:0051539">
    <property type="term" value="F:4 iron, 4 sulfur cluster binding"/>
    <property type="evidence" value="ECO:0007669"/>
    <property type="project" value="UniProtKB-KW"/>
</dbReference>
<dbReference type="InterPro" id="IPR009010">
    <property type="entry name" value="Asp_de-COase-like_dom_sf"/>
</dbReference>
<dbReference type="GO" id="GO:0046872">
    <property type="term" value="F:metal ion binding"/>
    <property type="evidence" value="ECO:0007669"/>
    <property type="project" value="UniProtKB-KW"/>
</dbReference>
<keyword evidence="2" id="KW-0004">4Fe-4S</keyword>
<evidence type="ECO:0000256" key="7">
    <source>
        <dbReference type="ARBA" id="ARBA00023004"/>
    </source>
</evidence>
<proteinExistence type="inferred from homology"/>
<dbReference type="InterPro" id="IPR037946">
    <property type="entry name" value="MopB_CT_Tetrathionate"/>
</dbReference>
<comment type="similarity">
    <text evidence="1">Belongs to the prokaryotic molybdopterin-containing oxidoreductase family.</text>
</comment>
<evidence type="ECO:0000256" key="8">
    <source>
        <dbReference type="ARBA" id="ARBA00023014"/>
    </source>
</evidence>
<dbReference type="AlphaFoldDB" id="A0A379Z5V8"/>
<sequence length="1036" mass="112506">MDKSKRRFIKGAAITGGTGLFVAGYSHTLTQLGKGLVNGSSGKNTQEAIHGNSLAPELRVDLNSGQLSANDNQRLANTMCFGCWTKCGVRARIDNETDCIIRISGNPYHPLSAREHLDFDTPVRDALVSTSAWQEQGLAGRSTACARGNAMLELLDSPYRVTRCLKRVGPRGSGQWQSIAFEQLLKEVVEGGDLFGEGHVDGLRAIRDLNTPLDPANPEYGPKANQLLVSNASDEGRDTLIKRFTFNSFGTRNFANHGSYCGFSYRAGAGALLDDLKKYAHLKPDWDHAEFLLFIGTSPQQSGNPFKRQARQLANARVNNRNFSYVVVSPMLPNTSNLASAPDNVWLPIRPATDASLAMAMLRWIIDNQRYSAEFLSAPNAKAAKTAGFRGFSNAGFLVHSDQAHPRYGQYLHASELGLAFSGKPFGDEDPLLVLDAVSGEPMAAEVCPKTQLEVDRRLTGPNGQSLACKSSFSLLAESARLKTLAQYSAECDVPVDEIEALANKFTSHGSKAAVISHGGTMSSDGFYTAWAIMMLNAMIGNINQKGGALAKGGTFPAFGKGPRYNLAEFDGMVQPKGVFLSRSRFPYEKSSEYKRKQQAGESPYPAREPWFPISAPMLSEHLTAAVNGYPYSLKAWINHMGNPVYGQAGLGAAIGDKLKDPKVLPLFISIDSFINETTALSDYIVPDTLTYESWGWTSAWQGTMTKIATGRWPIVKPRVEHTVDGDPVCMESFLTRVAMALALPGFGENAVLAHDGTRHPLTRAADFSLYGAANVAWLGEKVPAIGKEDLYWSGVARIIPELKARLGEEEASRVAYLYARGGRFESMNKARDAEGNPAKVWPKPMMLWNPQVGSRRHSQSGEFLSGCPRSYGQRLADGTELRQAFDRQSWPMLLSSYKSHTMSSMSIGSDRLRQVHPNNPVRINKDTAQRLGIATGDTVKISTPNGSVLALVECVAGVHPECIAIEHGFGHKELGARAFSIDGKQVAANPLIRAGVNLNDLAVLDPSRSGSYPLVDWASGASARQGLPAKIEKVS</sequence>
<keyword evidence="6" id="KW-0560">Oxidoreductase</keyword>
<feature type="domain" description="4Fe-4S Mo/W bis-MGD-type" evidence="9">
    <location>
        <begin position="73"/>
        <end position="159"/>
    </location>
</feature>
<dbReference type="GO" id="GO:0043546">
    <property type="term" value="F:molybdopterin cofactor binding"/>
    <property type="evidence" value="ECO:0007669"/>
    <property type="project" value="InterPro"/>
</dbReference>
<dbReference type="EMBL" id="UGYO01000001">
    <property type="protein sequence ID" value="SUI55741.1"/>
    <property type="molecule type" value="Genomic_DNA"/>
</dbReference>
<dbReference type="InterPro" id="IPR006963">
    <property type="entry name" value="Mopterin_OxRdtase_4Fe-4S_dom"/>
</dbReference>
<dbReference type="InterPro" id="IPR006656">
    <property type="entry name" value="Mopterin_OxRdtase"/>
</dbReference>
<accession>A0A379Z5V8</accession>
<evidence type="ECO:0000256" key="1">
    <source>
        <dbReference type="ARBA" id="ARBA00010312"/>
    </source>
</evidence>
<keyword evidence="8" id="KW-0411">Iron-sulfur</keyword>
<evidence type="ECO:0000256" key="6">
    <source>
        <dbReference type="ARBA" id="ARBA00023002"/>
    </source>
</evidence>
<dbReference type="Gene3D" id="3.40.228.10">
    <property type="entry name" value="Dimethylsulfoxide Reductase, domain 2"/>
    <property type="match status" value="1"/>
</dbReference>
<dbReference type="SUPFAM" id="SSF53706">
    <property type="entry name" value="Formate dehydrogenase/DMSO reductase, domains 1-3"/>
    <property type="match status" value="1"/>
</dbReference>
<evidence type="ECO:0000313" key="10">
    <source>
        <dbReference type="EMBL" id="SUI55741.1"/>
    </source>
</evidence>
<dbReference type="Gene3D" id="2.40.40.20">
    <property type="match status" value="1"/>
</dbReference>
<dbReference type="Proteomes" id="UP000254069">
    <property type="component" value="Unassembled WGS sequence"/>
</dbReference>
<organism evidence="10 11">
    <name type="scientific">Shewanella algae</name>
    <dbReference type="NCBI Taxonomy" id="38313"/>
    <lineage>
        <taxon>Bacteria</taxon>
        <taxon>Pseudomonadati</taxon>
        <taxon>Pseudomonadota</taxon>
        <taxon>Gammaproteobacteria</taxon>
        <taxon>Alteromonadales</taxon>
        <taxon>Shewanellaceae</taxon>
        <taxon>Shewanella</taxon>
    </lineage>
</organism>
<dbReference type="CDD" id="cd02780">
    <property type="entry name" value="MopB_CT_Tetrathionate_Arsenate-R"/>
    <property type="match status" value="1"/>
</dbReference>
<dbReference type="Gene3D" id="3.40.50.740">
    <property type="match status" value="1"/>
</dbReference>
<dbReference type="RefSeq" id="WP_115389306.1">
    <property type="nucleotide sequence ID" value="NZ_JADZHC010000014.1"/>
</dbReference>
<dbReference type="InterPro" id="IPR041929">
    <property type="entry name" value="Tetrathionate-R_A_N"/>
</dbReference>
<evidence type="ECO:0000256" key="3">
    <source>
        <dbReference type="ARBA" id="ARBA00022505"/>
    </source>
</evidence>
<keyword evidence="5" id="KW-0732">Signal</keyword>
<keyword evidence="11" id="KW-1185">Reference proteome</keyword>
<name>A0A379Z5V8_9GAMM</name>
<keyword evidence="4" id="KW-0479">Metal-binding</keyword>
<keyword evidence="7" id="KW-0408">Iron</keyword>
<evidence type="ECO:0000259" key="9">
    <source>
        <dbReference type="PROSITE" id="PS51669"/>
    </source>
</evidence>
<dbReference type="CDD" id="cd02758">
    <property type="entry name" value="MopB_Tetrathionate-Ra"/>
    <property type="match status" value="1"/>
</dbReference>
<dbReference type="PANTHER" id="PTHR43742:SF9">
    <property type="entry name" value="TETRATHIONATE REDUCTASE SUBUNIT A"/>
    <property type="match status" value="1"/>
</dbReference>
<dbReference type="InterPro" id="IPR006657">
    <property type="entry name" value="MoPterin_dinucl-bd_dom"/>
</dbReference>
<evidence type="ECO:0000256" key="5">
    <source>
        <dbReference type="ARBA" id="ARBA00022729"/>
    </source>
</evidence>
<dbReference type="InterPro" id="IPR050612">
    <property type="entry name" value="Prok_Mopterin_Oxidored"/>
</dbReference>
<dbReference type="PANTHER" id="PTHR43742">
    <property type="entry name" value="TRIMETHYLAMINE-N-OXIDE REDUCTASE"/>
    <property type="match status" value="1"/>
</dbReference>
<keyword evidence="3" id="KW-0500">Molybdenum</keyword>
<evidence type="ECO:0000256" key="4">
    <source>
        <dbReference type="ARBA" id="ARBA00022723"/>
    </source>
</evidence>
<dbReference type="SMART" id="SM00926">
    <property type="entry name" value="Molybdop_Fe4S4"/>
    <property type="match status" value="1"/>
</dbReference>
<dbReference type="SUPFAM" id="SSF50692">
    <property type="entry name" value="ADC-like"/>
    <property type="match status" value="1"/>
</dbReference>
<protein>
    <submittedName>
        <fullName evidence="10">Sulfur reductase chain A</fullName>
    </submittedName>
</protein>
<dbReference type="Pfam" id="PF00384">
    <property type="entry name" value="Molybdopterin"/>
    <property type="match status" value="1"/>
</dbReference>
<dbReference type="GO" id="GO:0016491">
    <property type="term" value="F:oxidoreductase activity"/>
    <property type="evidence" value="ECO:0007669"/>
    <property type="project" value="UniProtKB-KW"/>
</dbReference>
<evidence type="ECO:0000313" key="11">
    <source>
        <dbReference type="Proteomes" id="UP000254069"/>
    </source>
</evidence>
<gene>
    <name evidence="10" type="primary">psrA_1</name>
    <name evidence="10" type="ORF">NCTC10738_01038</name>
</gene>